<feature type="coiled-coil region" evidence="1">
    <location>
        <begin position="84"/>
        <end position="118"/>
    </location>
</feature>
<name>A0A6A5AV43_APHAT</name>
<comment type="caution">
    <text evidence="2">The sequence shown here is derived from an EMBL/GenBank/DDBJ whole genome shotgun (WGS) entry which is preliminary data.</text>
</comment>
<evidence type="ECO:0000313" key="3">
    <source>
        <dbReference type="Proteomes" id="UP000469452"/>
    </source>
</evidence>
<accession>A0A6A5AV43</accession>
<organism evidence="2 3">
    <name type="scientific">Aphanomyces astaci</name>
    <name type="common">Crayfish plague agent</name>
    <dbReference type="NCBI Taxonomy" id="112090"/>
    <lineage>
        <taxon>Eukaryota</taxon>
        <taxon>Sar</taxon>
        <taxon>Stramenopiles</taxon>
        <taxon>Oomycota</taxon>
        <taxon>Saprolegniomycetes</taxon>
        <taxon>Saprolegniales</taxon>
        <taxon>Verrucalvaceae</taxon>
        <taxon>Aphanomyces</taxon>
    </lineage>
</organism>
<gene>
    <name evidence="2" type="ORF">AaE_001941</name>
</gene>
<sequence>MLANELEAAKVAKDEALAQLEGERRRGEDLDLEVAQKQSDLNLVTQNLNETKGHLDMVKAELQQAKQGAAEAARHAADARRALEKEWKDDLERALAQRQELDAALTASQDRISQLETSVHHEHATAAVGRRRSRRWRRL</sequence>
<keyword evidence="1" id="KW-0175">Coiled coil</keyword>
<dbReference type="AlphaFoldDB" id="A0A6A5AV43"/>
<reference evidence="2 3" key="1">
    <citation type="submission" date="2019-06" db="EMBL/GenBank/DDBJ databases">
        <title>Genomics analysis of Aphanomyces spp. identifies a new class of oomycete effector associated with host adaptation.</title>
        <authorList>
            <person name="Gaulin E."/>
        </authorList>
    </citation>
    <scope>NUCLEOTIDE SEQUENCE [LARGE SCALE GENOMIC DNA]</scope>
    <source>
        <strain evidence="2 3">E</strain>
    </source>
</reference>
<evidence type="ECO:0000256" key="1">
    <source>
        <dbReference type="SAM" id="Coils"/>
    </source>
</evidence>
<dbReference type="EMBL" id="VJMI01003959">
    <property type="protein sequence ID" value="KAF0774359.1"/>
    <property type="molecule type" value="Genomic_DNA"/>
</dbReference>
<proteinExistence type="predicted"/>
<evidence type="ECO:0000313" key="2">
    <source>
        <dbReference type="EMBL" id="KAF0774359.1"/>
    </source>
</evidence>
<dbReference type="Proteomes" id="UP000469452">
    <property type="component" value="Unassembled WGS sequence"/>
</dbReference>
<protein>
    <submittedName>
        <fullName evidence="2">Uncharacterized protein</fullName>
    </submittedName>
</protein>